<comment type="caution">
    <text evidence="2">The sequence shown here is derived from an EMBL/GenBank/DDBJ whole genome shotgun (WGS) entry which is preliminary data.</text>
</comment>
<dbReference type="Pfam" id="PF07691">
    <property type="entry name" value="PA14"/>
    <property type="match status" value="1"/>
</dbReference>
<dbReference type="InterPro" id="IPR026876">
    <property type="entry name" value="Fn3_assoc_repeat"/>
</dbReference>
<keyword evidence="3" id="KW-1185">Reference proteome</keyword>
<dbReference type="PROSITE" id="PS51257">
    <property type="entry name" value="PROKAR_LIPOPROTEIN"/>
    <property type="match status" value="1"/>
</dbReference>
<dbReference type="Pfam" id="PF01663">
    <property type="entry name" value="Phosphodiest"/>
    <property type="match status" value="1"/>
</dbReference>
<organism evidence="2 3">
    <name type="scientific">Zunongwangia pacifica</name>
    <dbReference type="NCBI Taxonomy" id="2911062"/>
    <lineage>
        <taxon>Bacteria</taxon>
        <taxon>Pseudomonadati</taxon>
        <taxon>Bacteroidota</taxon>
        <taxon>Flavobacteriia</taxon>
        <taxon>Flavobacteriales</taxon>
        <taxon>Flavobacteriaceae</taxon>
        <taxon>Zunongwangia</taxon>
    </lineage>
</organism>
<dbReference type="InterPro" id="IPR002591">
    <property type="entry name" value="Phosphodiest/P_Trfase"/>
</dbReference>
<dbReference type="Gene3D" id="3.40.720.10">
    <property type="entry name" value="Alkaline Phosphatase, subunit A"/>
    <property type="match status" value="2"/>
</dbReference>
<evidence type="ECO:0000259" key="1">
    <source>
        <dbReference type="PROSITE" id="PS51820"/>
    </source>
</evidence>
<dbReference type="GO" id="GO:0016787">
    <property type="term" value="F:hydrolase activity"/>
    <property type="evidence" value="ECO:0007669"/>
    <property type="project" value="UniProtKB-ARBA"/>
</dbReference>
<dbReference type="CDD" id="cd00016">
    <property type="entry name" value="ALP_like"/>
    <property type="match status" value="1"/>
</dbReference>
<dbReference type="InterPro" id="IPR011658">
    <property type="entry name" value="PA14_dom"/>
</dbReference>
<dbReference type="InterPro" id="IPR037524">
    <property type="entry name" value="PA14/GLEYA"/>
</dbReference>
<evidence type="ECO:0000313" key="3">
    <source>
        <dbReference type="Proteomes" id="UP001139521"/>
    </source>
</evidence>
<evidence type="ECO:0000313" key="2">
    <source>
        <dbReference type="EMBL" id="MCL6217964.1"/>
    </source>
</evidence>
<dbReference type="EMBL" id="JAKHSK010000007">
    <property type="protein sequence ID" value="MCL6217964.1"/>
    <property type="molecule type" value="Genomic_DNA"/>
</dbReference>
<name>A0A9X2CMU9_9FLAO</name>
<dbReference type="RefSeq" id="WP_249600937.1">
    <property type="nucleotide sequence ID" value="NZ_JAKHSK010000007.1"/>
</dbReference>
<gene>
    <name evidence="2" type="ORF">L1967_06595</name>
</gene>
<dbReference type="InterPro" id="IPR017850">
    <property type="entry name" value="Alkaline_phosphatase_core_sf"/>
</dbReference>
<dbReference type="SUPFAM" id="SSF53649">
    <property type="entry name" value="Alkaline phosphatase-like"/>
    <property type="match status" value="1"/>
</dbReference>
<dbReference type="PANTHER" id="PTHR10151">
    <property type="entry name" value="ECTONUCLEOTIDE PYROPHOSPHATASE/PHOSPHODIESTERASE"/>
    <property type="match status" value="1"/>
</dbReference>
<reference evidence="2" key="1">
    <citation type="submission" date="2022-01" db="EMBL/GenBank/DDBJ databases">
        <title>Genome sequencing of Zunongwangia sp. M21534 genome.</title>
        <authorList>
            <person name="Chen Y."/>
            <person name="Dong C."/>
            <person name="Shao Z."/>
        </authorList>
    </citation>
    <scope>NUCLEOTIDE SEQUENCE</scope>
    <source>
        <strain evidence="2">MCCC M21534</strain>
    </source>
</reference>
<sequence>MKNQFNAFLKNLFSLITAAVFFCSCSKDEQPNPAKHIIVIGIDGMSPDGIKHAKTPVMDSLVKNGAATFEARSVLPSSSSPNWASMIMGAGPEQHGITSNSWEANDYTLPAVIAGNDGRFPSIFTLYHDQKPEAHIGSIYDWDGFGRLFNPEDVDFNIDGDHEDGTTSTAIAYIKQHKPDFIFIHLDHVDHAGHSEGHGTTAYYQAVAKADSLIGVIIQSAKDAGIFKESLFIIASDHGGLGKGHGGESLAEVQIPFILYGAGVKKGYTIKETVYQYDNAATVAFAANLKTPQAWIGRPVKSAFIGYEKPVLKYKKPQQMIAPVLLPENEGIYAPSGKLFIGNDAEVILKNPNKTGVIYYTLDGTDPSIENGIRYKAPFSIDSTTLIKAIVAEKGKLQSKISSGSYRKISAHKKPGVSYQIYKLESSANLPDFNNLKFFKTGKAMEVNSSIFDSLTEVNSTAVVYNSYLRIDTPGTYTFYTNSDDGSKLFVDEKLVVDNDKNHGVQEHSGNIELEKGKHKLRIEYFNGSGDYYLDTRYKGPGIGKQIIPADKLSKD</sequence>
<dbReference type="Pfam" id="PF13287">
    <property type="entry name" value="Fn3_assoc"/>
    <property type="match status" value="1"/>
</dbReference>
<dbReference type="Proteomes" id="UP001139521">
    <property type="component" value="Unassembled WGS sequence"/>
</dbReference>
<protein>
    <submittedName>
        <fullName evidence="2">Alkaline phosphatase family protein</fullName>
    </submittedName>
</protein>
<feature type="domain" description="PA14" evidence="1">
    <location>
        <begin position="412"/>
        <end position="552"/>
    </location>
</feature>
<dbReference type="SUPFAM" id="SSF56988">
    <property type="entry name" value="Anthrax protective antigen"/>
    <property type="match status" value="1"/>
</dbReference>
<dbReference type="SMART" id="SM00758">
    <property type="entry name" value="PA14"/>
    <property type="match status" value="1"/>
</dbReference>
<dbReference type="Gene3D" id="3.90.182.10">
    <property type="entry name" value="Toxin - Anthrax Protective Antigen,domain 1"/>
    <property type="match status" value="1"/>
</dbReference>
<proteinExistence type="predicted"/>
<dbReference type="PANTHER" id="PTHR10151:SF120">
    <property type="entry name" value="BIS(5'-ADENOSYL)-TRIPHOSPHATASE"/>
    <property type="match status" value="1"/>
</dbReference>
<dbReference type="PROSITE" id="PS51820">
    <property type="entry name" value="PA14"/>
    <property type="match status" value="1"/>
</dbReference>
<accession>A0A9X2CMU9</accession>
<dbReference type="AlphaFoldDB" id="A0A9X2CMU9"/>